<organism evidence="3 4">
    <name type="scientific">Ranatra chinensis</name>
    <dbReference type="NCBI Taxonomy" id="642074"/>
    <lineage>
        <taxon>Eukaryota</taxon>
        <taxon>Metazoa</taxon>
        <taxon>Ecdysozoa</taxon>
        <taxon>Arthropoda</taxon>
        <taxon>Hexapoda</taxon>
        <taxon>Insecta</taxon>
        <taxon>Pterygota</taxon>
        <taxon>Neoptera</taxon>
        <taxon>Paraneoptera</taxon>
        <taxon>Hemiptera</taxon>
        <taxon>Heteroptera</taxon>
        <taxon>Panheteroptera</taxon>
        <taxon>Nepomorpha</taxon>
        <taxon>Nepidae</taxon>
        <taxon>Ranatrinae</taxon>
        <taxon>Ranatra</taxon>
    </lineage>
</organism>
<evidence type="ECO:0000256" key="1">
    <source>
        <dbReference type="SAM" id="MobiDB-lite"/>
    </source>
</evidence>
<dbReference type="CDD" id="cd00104">
    <property type="entry name" value="KAZAL_FS"/>
    <property type="match status" value="1"/>
</dbReference>
<comment type="caution">
    <text evidence="3">The sequence shown here is derived from an EMBL/GenBank/DDBJ whole genome shotgun (WGS) entry which is preliminary data.</text>
</comment>
<gene>
    <name evidence="3" type="ORF">AAG570_012713</name>
</gene>
<dbReference type="InterPro" id="IPR036058">
    <property type="entry name" value="Kazal_dom_sf"/>
</dbReference>
<dbReference type="EMBL" id="JBFDAA010000008">
    <property type="protein sequence ID" value="KAL1129769.1"/>
    <property type="molecule type" value="Genomic_DNA"/>
</dbReference>
<dbReference type="Pfam" id="PF07648">
    <property type="entry name" value="Kazal_2"/>
    <property type="match status" value="1"/>
</dbReference>
<dbReference type="PROSITE" id="PS51465">
    <property type="entry name" value="KAZAL_2"/>
    <property type="match status" value="1"/>
</dbReference>
<feature type="compositionally biased region" description="Polar residues" evidence="1">
    <location>
        <begin position="100"/>
        <end position="109"/>
    </location>
</feature>
<sequence>MPTRGTLATLSLTLRNTRGKEERYPGPRRNDLTGSRLKLDLYLTTTSSRITRLPRGKNMFATGLFFYGGSVAYVSKTHRRIRGVIHRAGPRRIRCAPPQKATSPLSPSPSHRWKNPKNSFSSVKMGNGMGIVLLSAVLTLCDAGVKRQTQEKDPDRIIFEDELQNIIERDKTAPQEATPPPQLGLGLKTDVFINGQYVNSERYTTTELPSAQAPSDQSNGTETEIGWINHSTRKHLTVDRHKSRFWHAYYLQLPSYFPAVERAAVPSYPWYPTVVDLEPITLEYYHVLSKRSAARGHLTFPGETTNRPQSCTTNCPTTPEYNPVCGDDAITYTNPGKLHCTVWCGKRHTHELIMRVGVKQQIGKDKLCEKRSSYLGLSSPALSELIGTGFRLSPASTVVLSRQIFGSITTQLSQVMMCFWRVQRSEIKSLKWSAGALEIERGDPELAPAFLEEFAVLNPFRSK</sequence>
<accession>A0ABD0YGL9</accession>
<dbReference type="PANTHER" id="PTHR21179">
    <property type="entry name" value="SERINE-TYPE ENDOPEPTIDASE INHIBITOR"/>
    <property type="match status" value="1"/>
</dbReference>
<name>A0ABD0YGL9_9HEMI</name>
<dbReference type="AlphaFoldDB" id="A0ABD0YGL9"/>
<evidence type="ECO:0000313" key="3">
    <source>
        <dbReference type="EMBL" id="KAL1129769.1"/>
    </source>
</evidence>
<protein>
    <recommendedName>
        <fullName evidence="2">Kazal-like domain-containing protein</fullName>
    </recommendedName>
</protein>
<dbReference type="InterPro" id="IPR039932">
    <property type="entry name" value="Spink4-like"/>
</dbReference>
<dbReference type="InterPro" id="IPR002350">
    <property type="entry name" value="Kazal_dom"/>
</dbReference>
<dbReference type="PANTHER" id="PTHR21179:SF1">
    <property type="entry name" value="KAZ1-TYPE SERINE PROTEASE INHIBITOR-LIKE PROTEIN TYPE EPSILON-RELATED"/>
    <property type="match status" value="1"/>
</dbReference>
<evidence type="ECO:0000313" key="4">
    <source>
        <dbReference type="Proteomes" id="UP001558652"/>
    </source>
</evidence>
<keyword evidence="4" id="KW-1185">Reference proteome</keyword>
<dbReference type="Gene3D" id="3.30.60.30">
    <property type="match status" value="1"/>
</dbReference>
<proteinExistence type="predicted"/>
<dbReference type="Proteomes" id="UP001558652">
    <property type="component" value="Unassembled WGS sequence"/>
</dbReference>
<reference evidence="3 4" key="1">
    <citation type="submission" date="2024-07" db="EMBL/GenBank/DDBJ databases">
        <title>Chromosome-level genome assembly of the water stick insect Ranatra chinensis (Heteroptera: Nepidae).</title>
        <authorList>
            <person name="Liu X."/>
        </authorList>
    </citation>
    <scope>NUCLEOTIDE SEQUENCE [LARGE SCALE GENOMIC DNA]</scope>
    <source>
        <strain evidence="3">Cailab_2021Rc</strain>
        <tissue evidence="3">Muscle</tissue>
    </source>
</reference>
<evidence type="ECO:0000259" key="2">
    <source>
        <dbReference type="PROSITE" id="PS51465"/>
    </source>
</evidence>
<feature type="region of interest" description="Disordered" evidence="1">
    <location>
        <begin position="94"/>
        <end position="115"/>
    </location>
</feature>
<feature type="domain" description="Kazal-like" evidence="2">
    <location>
        <begin position="305"/>
        <end position="341"/>
    </location>
</feature>
<dbReference type="SUPFAM" id="SSF100895">
    <property type="entry name" value="Kazal-type serine protease inhibitors"/>
    <property type="match status" value="1"/>
</dbReference>